<dbReference type="CDD" id="cd01109">
    <property type="entry name" value="HTH_YyaN"/>
    <property type="match status" value="1"/>
</dbReference>
<dbReference type="InterPro" id="IPR000551">
    <property type="entry name" value="MerR-type_HTH_dom"/>
</dbReference>
<dbReference type="InterPro" id="IPR047057">
    <property type="entry name" value="MerR_fam"/>
</dbReference>
<protein>
    <submittedName>
        <fullName evidence="3">MerR family transcriptional regulator</fullName>
    </submittedName>
</protein>
<dbReference type="InterPro" id="IPR009061">
    <property type="entry name" value="DNA-bd_dom_put_sf"/>
</dbReference>
<evidence type="ECO:0000313" key="4">
    <source>
        <dbReference type="Proteomes" id="UP001254075"/>
    </source>
</evidence>
<feature type="domain" description="HTH merR-type" evidence="2">
    <location>
        <begin position="1"/>
        <end position="70"/>
    </location>
</feature>
<dbReference type="Proteomes" id="UP001254075">
    <property type="component" value="Unassembled WGS sequence"/>
</dbReference>
<dbReference type="Pfam" id="PF13411">
    <property type="entry name" value="MerR_1"/>
    <property type="match status" value="1"/>
</dbReference>
<gene>
    <name evidence="3" type="ORF">RI532_08475</name>
</gene>
<organism evidence="3 4">
    <name type="scientific">Levilactobacillus namurensis</name>
    <dbReference type="NCBI Taxonomy" id="380393"/>
    <lineage>
        <taxon>Bacteria</taxon>
        <taxon>Bacillati</taxon>
        <taxon>Bacillota</taxon>
        <taxon>Bacilli</taxon>
        <taxon>Lactobacillales</taxon>
        <taxon>Lactobacillaceae</taxon>
        <taxon>Levilactobacillus</taxon>
    </lineage>
</organism>
<name>A0AAW8W7W8_9LACO</name>
<dbReference type="PROSITE" id="PS50937">
    <property type="entry name" value="HTH_MERR_2"/>
    <property type="match status" value="1"/>
</dbReference>
<dbReference type="RefSeq" id="WP_313845136.1">
    <property type="nucleotide sequence ID" value="NZ_JAVLAM010000001.1"/>
</dbReference>
<dbReference type="GO" id="GO:0003677">
    <property type="term" value="F:DNA binding"/>
    <property type="evidence" value="ECO:0007669"/>
    <property type="project" value="UniProtKB-KW"/>
</dbReference>
<dbReference type="Gene3D" id="1.10.1660.10">
    <property type="match status" value="1"/>
</dbReference>
<proteinExistence type="predicted"/>
<dbReference type="GO" id="GO:0003700">
    <property type="term" value="F:DNA-binding transcription factor activity"/>
    <property type="evidence" value="ECO:0007669"/>
    <property type="project" value="InterPro"/>
</dbReference>
<keyword evidence="1" id="KW-0238">DNA-binding</keyword>
<evidence type="ECO:0000256" key="1">
    <source>
        <dbReference type="ARBA" id="ARBA00023125"/>
    </source>
</evidence>
<dbReference type="PANTHER" id="PTHR30204">
    <property type="entry name" value="REDOX-CYCLING DRUG-SENSING TRANSCRIPTIONAL ACTIVATOR SOXR"/>
    <property type="match status" value="1"/>
</dbReference>
<dbReference type="SMART" id="SM00422">
    <property type="entry name" value="HTH_MERR"/>
    <property type="match status" value="1"/>
</dbReference>
<evidence type="ECO:0000259" key="2">
    <source>
        <dbReference type="PROSITE" id="PS50937"/>
    </source>
</evidence>
<dbReference type="PANTHER" id="PTHR30204:SF82">
    <property type="entry name" value="TRANSCRIPTIONAL REGULATOR, MERR FAMILY"/>
    <property type="match status" value="1"/>
</dbReference>
<dbReference type="SUPFAM" id="SSF46955">
    <property type="entry name" value="Putative DNA-binding domain"/>
    <property type="match status" value="1"/>
</dbReference>
<comment type="caution">
    <text evidence="3">The sequence shown here is derived from an EMBL/GenBank/DDBJ whole genome shotgun (WGS) entry which is preliminary data.</text>
</comment>
<dbReference type="EMBL" id="JAVLAM010000001">
    <property type="protein sequence ID" value="MDT7014441.1"/>
    <property type="molecule type" value="Genomic_DNA"/>
</dbReference>
<sequence>MYSIGDVAKMMNISTSALRFYDRQGLLPFVERNQAGRRTFKPNDLNFIEVIDCLKKSGVPVKNIASFIQLCMAGDGTLKERYDYLDHQETVLTDKIQAMQAQLDFLRYKKWYYKTAVEAGTEAVHFLPQTHAVDPKTKAQYQRARQNATDLHQLIDLPDQPTSQDQPD</sequence>
<accession>A0AAW8W7W8</accession>
<reference evidence="3" key="1">
    <citation type="submission" date="2023-08" db="EMBL/GenBank/DDBJ databases">
        <authorList>
            <person name="Page C.A."/>
            <person name="Perez-Diaz I.M."/>
        </authorList>
    </citation>
    <scope>NUCLEOTIDE SEQUENCE</scope>
    <source>
        <strain evidence="3">3.8.38</strain>
    </source>
</reference>
<dbReference type="AlphaFoldDB" id="A0AAW8W7W8"/>
<evidence type="ECO:0000313" key="3">
    <source>
        <dbReference type="EMBL" id="MDT7014441.1"/>
    </source>
</evidence>